<evidence type="ECO:0000313" key="3">
    <source>
        <dbReference type="Proteomes" id="UP000044071"/>
    </source>
</evidence>
<dbReference type="SMART" id="SM00368">
    <property type="entry name" value="LRR_RI"/>
    <property type="match status" value="2"/>
</dbReference>
<dbReference type="PROSITE" id="PS51450">
    <property type="entry name" value="LRR"/>
    <property type="match status" value="1"/>
</dbReference>
<dbReference type="Proteomes" id="UP000044071">
    <property type="component" value="Unassembled WGS sequence"/>
</dbReference>
<gene>
    <name evidence="2" type="ORF">BN59_01121</name>
</gene>
<dbReference type="eggNOG" id="COG4886">
    <property type="taxonomic scope" value="Bacteria"/>
</dbReference>
<dbReference type="InterPro" id="IPR052394">
    <property type="entry name" value="LRR-containing"/>
</dbReference>
<dbReference type="InterPro" id="IPR032675">
    <property type="entry name" value="LRR_dom_sf"/>
</dbReference>
<sequence length="474" mass="53969">MKSRFLRDNPFPISGTYESDTSTILDLDEEKLSGELEGMQELNFSDVTITKESLNKISKALCSNESIKSLALSWHKLDDISGNLLFTALKTNQRIVRINLDHVEMSKEDWQSLSDLLRQNTNLSYLRIASCNMVSGEAELFAQGLAINTKLEVLQLRENRINETGGLAIAQALRKNRQLGLTNLAVFGNFGMGSDACIAIMKACRYLRNLKELDLSHNGINDKAPILKLLDECPQLEVFSMESKSLDNPIVRNEVWETIQVNNTRYLRLQYLFAFYFLMKDENPIIATFPKELRNVLMLKFIEIDFKNIEKLRAQYTSIDNSYPQPKERYVSDSGLCFIYPSEEEAQRAFAAIPEHLKVSEEKPKHPLRTVKHDKNTISIGKREGSNTSFHAAGVFTPHKEAVAIDCHSEENAKIMYPLFFSKAVGVHLGTNDRQFYQRSYTIYCENPGIFKKLPKPAPKPAPKPKDEEKCVLQ</sequence>
<proteinExistence type="predicted"/>
<reference evidence="2 3" key="1">
    <citation type="submission" date="2014-06" db="EMBL/GenBank/DDBJ databases">
        <authorList>
            <person name="Urmite Genomes Urmite Genomes"/>
        </authorList>
    </citation>
    <scope>NUCLEOTIDE SEQUENCE [LARGE SCALE GENOMIC DNA]</scope>
</reference>
<dbReference type="Pfam" id="PF13516">
    <property type="entry name" value="LRR_6"/>
    <property type="match status" value="2"/>
</dbReference>
<dbReference type="InterPro" id="IPR001611">
    <property type="entry name" value="Leu-rich_rpt"/>
</dbReference>
<dbReference type="EMBL" id="CCSB01000001">
    <property type="protein sequence ID" value="CDZ76845.1"/>
    <property type="molecule type" value="Genomic_DNA"/>
</dbReference>
<dbReference type="PANTHER" id="PTHR24114:SF2">
    <property type="entry name" value="F-BOX DOMAIN-CONTAINING PROTEIN-RELATED"/>
    <property type="match status" value="1"/>
</dbReference>
<dbReference type="PANTHER" id="PTHR24114">
    <property type="entry name" value="LEUCINE RICH REPEAT FAMILY PROTEIN"/>
    <property type="match status" value="1"/>
</dbReference>
<dbReference type="RefSeq" id="WP_043873282.1">
    <property type="nucleotide sequence ID" value="NZ_CCVW01000001.1"/>
</dbReference>
<dbReference type="OrthoDB" id="5653243at2"/>
<protein>
    <submittedName>
        <fullName evidence="2">Ran GTPase-activating protein (RanGAP) involved in mRNA processing and transport</fullName>
    </submittedName>
</protein>
<feature type="compositionally biased region" description="Basic and acidic residues" evidence="1">
    <location>
        <begin position="464"/>
        <end position="474"/>
    </location>
</feature>
<name>A0A078KR01_9GAMM</name>
<dbReference type="Gene3D" id="3.80.10.10">
    <property type="entry name" value="Ribonuclease Inhibitor"/>
    <property type="match status" value="1"/>
</dbReference>
<evidence type="ECO:0000256" key="1">
    <source>
        <dbReference type="SAM" id="MobiDB-lite"/>
    </source>
</evidence>
<organism evidence="2 3">
    <name type="scientific">Legionella massiliensis</name>
    <dbReference type="NCBI Taxonomy" id="1034943"/>
    <lineage>
        <taxon>Bacteria</taxon>
        <taxon>Pseudomonadati</taxon>
        <taxon>Pseudomonadota</taxon>
        <taxon>Gammaproteobacteria</taxon>
        <taxon>Legionellales</taxon>
        <taxon>Legionellaceae</taxon>
        <taxon>Legionella</taxon>
    </lineage>
</organism>
<accession>A0A078KR01</accession>
<dbReference type="SUPFAM" id="SSF52047">
    <property type="entry name" value="RNI-like"/>
    <property type="match status" value="1"/>
</dbReference>
<feature type="region of interest" description="Disordered" evidence="1">
    <location>
        <begin position="454"/>
        <end position="474"/>
    </location>
</feature>
<dbReference type="AlphaFoldDB" id="A0A078KR01"/>
<dbReference type="STRING" id="1034943.BN59_01121"/>
<evidence type="ECO:0000313" key="2">
    <source>
        <dbReference type="EMBL" id="CDZ76845.1"/>
    </source>
</evidence>
<keyword evidence="3" id="KW-1185">Reference proteome</keyword>